<sequence>MGYRKQGGFMGEYDHSTGEPIPDHISARWQDLEKLIDGMIASYKAL</sequence>
<dbReference type="AlphaFoldDB" id="X1EDT0"/>
<name>X1EDT0_9ZZZZ</name>
<accession>X1EDT0</accession>
<protein>
    <submittedName>
        <fullName evidence="1">Uncharacterized protein</fullName>
    </submittedName>
</protein>
<gene>
    <name evidence="1" type="ORF">S01H4_58504</name>
</gene>
<organism evidence="1">
    <name type="scientific">marine sediment metagenome</name>
    <dbReference type="NCBI Taxonomy" id="412755"/>
    <lineage>
        <taxon>unclassified sequences</taxon>
        <taxon>metagenomes</taxon>
        <taxon>ecological metagenomes</taxon>
    </lineage>
</organism>
<evidence type="ECO:0000313" key="1">
    <source>
        <dbReference type="EMBL" id="GAH15309.1"/>
    </source>
</evidence>
<comment type="caution">
    <text evidence="1">The sequence shown here is derived from an EMBL/GenBank/DDBJ whole genome shotgun (WGS) entry which is preliminary data.</text>
</comment>
<reference evidence="1" key="1">
    <citation type="journal article" date="2014" name="Front. Microbiol.">
        <title>High frequency of phylogenetically diverse reductive dehalogenase-homologous genes in deep subseafloor sedimentary metagenomes.</title>
        <authorList>
            <person name="Kawai M."/>
            <person name="Futagami T."/>
            <person name="Toyoda A."/>
            <person name="Takaki Y."/>
            <person name="Nishi S."/>
            <person name="Hori S."/>
            <person name="Arai W."/>
            <person name="Tsubouchi T."/>
            <person name="Morono Y."/>
            <person name="Uchiyama I."/>
            <person name="Ito T."/>
            <person name="Fujiyama A."/>
            <person name="Inagaki F."/>
            <person name="Takami H."/>
        </authorList>
    </citation>
    <scope>NUCLEOTIDE SEQUENCE</scope>
    <source>
        <strain evidence="1">Expedition CK06-06</strain>
    </source>
</reference>
<proteinExistence type="predicted"/>
<dbReference type="EMBL" id="BART01034179">
    <property type="protein sequence ID" value="GAH15309.1"/>
    <property type="molecule type" value="Genomic_DNA"/>
</dbReference>